<evidence type="ECO:0000313" key="5">
    <source>
        <dbReference type="Proteomes" id="UP000051862"/>
    </source>
</evidence>
<gene>
    <name evidence="2" type="ORF">A3L14_07385</name>
    <name evidence="3" type="ORF">AMR53_08160</name>
    <name evidence="4" type="ORF">SAMN05216170_0473</name>
</gene>
<dbReference type="Proteomes" id="UP000182125">
    <property type="component" value="Unassembled WGS sequence"/>
</dbReference>
<proteinExistence type="predicted"/>
<evidence type="ECO:0000313" key="3">
    <source>
        <dbReference type="EMBL" id="KQH82048.1"/>
    </source>
</evidence>
<dbReference type="RefSeq" id="WP_055429784.1">
    <property type="nucleotide sequence ID" value="NZ_CP015105.1"/>
</dbReference>
<evidence type="ECO:0000256" key="1">
    <source>
        <dbReference type="SAM" id="Phobius"/>
    </source>
</evidence>
<dbReference type="Proteomes" id="UP000250136">
    <property type="component" value="Chromosome"/>
</dbReference>
<name>A0A0Q2UMZ8_9EURY</name>
<accession>A0A0Q2UMZ8</accession>
<evidence type="ECO:0000313" key="4">
    <source>
        <dbReference type="EMBL" id="SEV86275.1"/>
    </source>
</evidence>
<sequence>MKLFRALLLTLMLVSLVSFGLQSNLKPSDVHYKTVFVSGREATAVYISSMASVKLYAVGTGEFKVKDLQTGETIFAGEVRNSSAFALIFPNPGFYEFSGNSSQGITITITPIDVGFPGKQKSAHLWASALFGGLLALTLLGGGRR</sequence>
<feature type="transmembrane region" description="Helical" evidence="1">
    <location>
        <begin position="123"/>
        <end position="142"/>
    </location>
</feature>
<dbReference type="OrthoDB" id="95217at2157"/>
<keyword evidence="1" id="KW-0472">Membrane</keyword>
<dbReference type="PATRIC" id="fig|277988.4.peg.1716"/>
<evidence type="ECO:0000313" key="6">
    <source>
        <dbReference type="Proteomes" id="UP000182125"/>
    </source>
</evidence>
<dbReference type="EMBL" id="CP015105">
    <property type="protein sequence ID" value="ASJ12718.1"/>
    <property type="molecule type" value="Genomic_DNA"/>
</dbReference>
<reference evidence="4 6" key="3">
    <citation type="submission" date="2016-10" db="EMBL/GenBank/DDBJ databases">
        <authorList>
            <person name="de Groot N.N."/>
        </authorList>
    </citation>
    <scope>NUCLEOTIDE SEQUENCE [LARGE SCALE GENOMIC DNA]</scope>
    <source>
        <strain evidence="4 6">OGL-20</strain>
    </source>
</reference>
<protein>
    <submittedName>
        <fullName evidence="3">Uncharacterized protein</fullName>
    </submittedName>
</protein>
<reference evidence="3 5" key="1">
    <citation type="submission" date="2015-08" db="EMBL/GenBank/DDBJ databases">
        <title>Thermococcus thioreducens DSM 14981 genome sequencing.</title>
        <authorList>
            <person name="Hong S.-J."/>
            <person name="Kim M.-C."/>
            <person name="Shin J.-H."/>
        </authorList>
    </citation>
    <scope>NUCLEOTIDE SEQUENCE [LARGE SCALE GENOMIC DNA]</scope>
    <source>
        <strain evidence="3 5">DSM 14981</strain>
    </source>
</reference>
<dbReference type="GeneID" id="33334235"/>
<evidence type="ECO:0000313" key="2">
    <source>
        <dbReference type="EMBL" id="ASJ12718.1"/>
    </source>
</evidence>
<dbReference type="KEGG" id="ttd:A3L14_07385"/>
<dbReference type="STRING" id="277988.SAMN05216170_0473"/>
<reference evidence="2 7" key="2">
    <citation type="submission" date="2016-04" db="EMBL/GenBank/DDBJ databases">
        <title>Complete genome sequence of Thermococcus thioreducens type strain OGL-20P.</title>
        <authorList>
            <person name="Oger P.M."/>
        </authorList>
    </citation>
    <scope>NUCLEOTIDE SEQUENCE [LARGE SCALE GENOMIC DNA]</scope>
    <source>
        <strain evidence="2 7">OGL-20P</strain>
    </source>
</reference>
<dbReference type="AlphaFoldDB" id="A0A0Q2UMZ8"/>
<keyword evidence="7" id="KW-1185">Reference proteome</keyword>
<keyword evidence="1" id="KW-0812">Transmembrane</keyword>
<organism evidence="3 5">
    <name type="scientific">Thermococcus thioreducens</name>
    <dbReference type="NCBI Taxonomy" id="277988"/>
    <lineage>
        <taxon>Archaea</taxon>
        <taxon>Methanobacteriati</taxon>
        <taxon>Methanobacteriota</taxon>
        <taxon>Thermococci</taxon>
        <taxon>Thermococcales</taxon>
        <taxon>Thermococcaceae</taxon>
        <taxon>Thermococcus</taxon>
    </lineage>
</organism>
<dbReference type="EMBL" id="FOIW01000001">
    <property type="protein sequence ID" value="SEV86275.1"/>
    <property type="molecule type" value="Genomic_DNA"/>
</dbReference>
<keyword evidence="1" id="KW-1133">Transmembrane helix</keyword>
<dbReference type="EMBL" id="LIXN01000013">
    <property type="protein sequence ID" value="KQH82048.1"/>
    <property type="molecule type" value="Genomic_DNA"/>
</dbReference>
<dbReference type="Proteomes" id="UP000051862">
    <property type="component" value="Unassembled WGS sequence"/>
</dbReference>
<evidence type="ECO:0000313" key="7">
    <source>
        <dbReference type="Proteomes" id="UP000250136"/>
    </source>
</evidence>